<evidence type="ECO:0000256" key="9">
    <source>
        <dbReference type="RuleBase" id="RU000454"/>
    </source>
</evidence>
<comment type="similarity">
    <text evidence="1 9">Belongs to the peptidase A1 family.</text>
</comment>
<evidence type="ECO:0000313" key="12">
    <source>
        <dbReference type="EMBL" id="GMI31375.1"/>
    </source>
</evidence>
<dbReference type="EMBL" id="BRYA01000008">
    <property type="protein sequence ID" value="GMI31375.1"/>
    <property type="molecule type" value="Genomic_DNA"/>
</dbReference>
<dbReference type="PROSITE" id="PS00141">
    <property type="entry name" value="ASP_PROTEASE"/>
    <property type="match status" value="2"/>
</dbReference>
<sequence>MKYSSLALLSLFSSAAALVRVPMKKHNDEDFLANRREVIQEKLELGLQDSGNVVVSNYENAQYYGEVSLGSPAQTFNVIFDSGSANLWVASKDCTSSNCRSHPKYDSSSSSTYAANGTAFNIEYGSGACTGYISQDTLNWAGLELEDQGFAEITDAGGMGVGYSVGKFDGILGLAYDELAVCGDPNSSEGYIPNCVPTPLSRLHANGIIDQSLFAFYLGGLKPCFPECMEGYDGELTIGGIDENHYTGDLDYYPVSKPAYWQLTVDSVGVNGEDVSTADTREAIVDSGTSMLVGPEDAIDEIASAMGAHKMKSTGEYIVGCNKDIPDVEITIGGKLYTVESENLVLADGPICILLMLGMDLSEVGLGWILGDVFMRKYYTVFDMDNDRIGIALATNGTDLVEAM</sequence>
<dbReference type="FunFam" id="2.40.70.10:FF:000002">
    <property type="entry name" value="Vacuolar aspartic proteinase"/>
    <property type="match status" value="1"/>
</dbReference>
<dbReference type="GO" id="GO:0004190">
    <property type="term" value="F:aspartic-type endopeptidase activity"/>
    <property type="evidence" value="ECO:0007669"/>
    <property type="project" value="UniProtKB-KW"/>
</dbReference>
<evidence type="ECO:0000256" key="4">
    <source>
        <dbReference type="ARBA" id="ARBA00022801"/>
    </source>
</evidence>
<dbReference type="Pfam" id="PF00026">
    <property type="entry name" value="Asp"/>
    <property type="match status" value="1"/>
</dbReference>
<feature type="domain" description="Peptidase A1" evidence="11">
    <location>
        <begin position="63"/>
        <end position="392"/>
    </location>
</feature>
<feature type="active site" evidence="7">
    <location>
        <position position="81"/>
    </location>
</feature>
<evidence type="ECO:0000256" key="5">
    <source>
        <dbReference type="ARBA" id="ARBA00023157"/>
    </source>
</evidence>
<feature type="signal peptide" evidence="10">
    <location>
        <begin position="1"/>
        <end position="17"/>
    </location>
</feature>
<evidence type="ECO:0000256" key="3">
    <source>
        <dbReference type="ARBA" id="ARBA00022750"/>
    </source>
</evidence>
<accession>A0A9W7L4D6</accession>
<feature type="chain" id="PRO_5040796696" description="Peptidase A1 domain-containing protein" evidence="10">
    <location>
        <begin position="18"/>
        <end position="404"/>
    </location>
</feature>
<keyword evidence="4 9" id="KW-0378">Hydrolase</keyword>
<protein>
    <recommendedName>
        <fullName evidence="11">Peptidase A1 domain-containing protein</fullName>
    </recommendedName>
</protein>
<keyword evidence="10" id="KW-0732">Signal</keyword>
<reference evidence="13" key="1">
    <citation type="journal article" date="2023" name="Commun. Biol.">
        <title>Genome analysis of Parmales, the sister group of diatoms, reveals the evolutionary specialization of diatoms from phago-mixotrophs to photoautotrophs.</title>
        <authorList>
            <person name="Ban H."/>
            <person name="Sato S."/>
            <person name="Yoshikawa S."/>
            <person name="Yamada K."/>
            <person name="Nakamura Y."/>
            <person name="Ichinomiya M."/>
            <person name="Sato N."/>
            <person name="Blanc-Mathieu R."/>
            <person name="Endo H."/>
            <person name="Kuwata A."/>
            <person name="Ogata H."/>
        </authorList>
    </citation>
    <scope>NUCLEOTIDE SEQUENCE [LARGE SCALE GENOMIC DNA]</scope>
</reference>
<evidence type="ECO:0000256" key="7">
    <source>
        <dbReference type="PIRSR" id="PIRSR601461-1"/>
    </source>
</evidence>
<keyword evidence="2 9" id="KW-0645">Protease</keyword>
<dbReference type="PANTHER" id="PTHR47966">
    <property type="entry name" value="BETA-SITE APP-CLEAVING ENZYME, ISOFORM A-RELATED"/>
    <property type="match status" value="1"/>
</dbReference>
<feature type="active site" evidence="7">
    <location>
        <position position="286"/>
    </location>
</feature>
<gene>
    <name evidence="12" type="ORF">TrCOL_g832</name>
</gene>
<dbReference type="SUPFAM" id="SSF50630">
    <property type="entry name" value="Acid proteases"/>
    <property type="match status" value="1"/>
</dbReference>
<evidence type="ECO:0000259" key="11">
    <source>
        <dbReference type="PROSITE" id="PS51767"/>
    </source>
</evidence>
<evidence type="ECO:0000313" key="13">
    <source>
        <dbReference type="Proteomes" id="UP001165065"/>
    </source>
</evidence>
<evidence type="ECO:0000256" key="1">
    <source>
        <dbReference type="ARBA" id="ARBA00007447"/>
    </source>
</evidence>
<organism evidence="12 13">
    <name type="scientific">Triparma columacea</name>
    <dbReference type="NCBI Taxonomy" id="722753"/>
    <lineage>
        <taxon>Eukaryota</taxon>
        <taxon>Sar</taxon>
        <taxon>Stramenopiles</taxon>
        <taxon>Ochrophyta</taxon>
        <taxon>Bolidophyceae</taxon>
        <taxon>Parmales</taxon>
        <taxon>Triparmaceae</taxon>
        <taxon>Triparma</taxon>
    </lineage>
</organism>
<keyword evidence="13" id="KW-1185">Reference proteome</keyword>
<dbReference type="FunFam" id="2.40.70.10:FF:000008">
    <property type="entry name" value="Cathepsin D"/>
    <property type="match status" value="1"/>
</dbReference>
<dbReference type="OrthoDB" id="771136at2759"/>
<dbReference type="PROSITE" id="PS51767">
    <property type="entry name" value="PEPTIDASE_A1"/>
    <property type="match status" value="1"/>
</dbReference>
<evidence type="ECO:0000256" key="2">
    <source>
        <dbReference type="ARBA" id="ARBA00022670"/>
    </source>
</evidence>
<dbReference type="Gene3D" id="2.40.70.10">
    <property type="entry name" value="Acid Proteases"/>
    <property type="match status" value="2"/>
</dbReference>
<evidence type="ECO:0000256" key="8">
    <source>
        <dbReference type="PIRSR" id="PIRSR601461-2"/>
    </source>
</evidence>
<dbReference type="InterPro" id="IPR001969">
    <property type="entry name" value="Aspartic_peptidase_AS"/>
</dbReference>
<comment type="caution">
    <text evidence="12">The sequence shown here is derived from an EMBL/GenBank/DDBJ whole genome shotgun (WGS) entry which is preliminary data.</text>
</comment>
<dbReference type="InterPro" id="IPR033121">
    <property type="entry name" value="PEPTIDASE_A1"/>
</dbReference>
<dbReference type="InterPro" id="IPR021109">
    <property type="entry name" value="Peptidase_aspartic_dom_sf"/>
</dbReference>
<keyword evidence="3 9" id="KW-0064">Aspartyl protease</keyword>
<dbReference type="PRINTS" id="PR00792">
    <property type="entry name" value="PEPSIN"/>
</dbReference>
<feature type="disulfide bond" evidence="8">
    <location>
        <begin position="94"/>
        <end position="99"/>
    </location>
</feature>
<dbReference type="PANTHER" id="PTHR47966:SF51">
    <property type="entry name" value="BETA-SITE APP-CLEAVING ENZYME, ISOFORM A-RELATED"/>
    <property type="match status" value="1"/>
</dbReference>
<evidence type="ECO:0000256" key="6">
    <source>
        <dbReference type="ARBA" id="ARBA00023180"/>
    </source>
</evidence>
<keyword evidence="6" id="KW-0325">Glycoprotein</keyword>
<dbReference type="GO" id="GO:0006508">
    <property type="term" value="P:proteolysis"/>
    <property type="evidence" value="ECO:0007669"/>
    <property type="project" value="UniProtKB-KW"/>
</dbReference>
<name>A0A9W7L4D6_9STRA</name>
<dbReference type="AlphaFoldDB" id="A0A9W7L4D6"/>
<keyword evidence="5 8" id="KW-1015">Disulfide bond</keyword>
<proteinExistence type="inferred from homology"/>
<dbReference type="InterPro" id="IPR001461">
    <property type="entry name" value="Aspartic_peptidase_A1"/>
</dbReference>
<evidence type="ECO:0000256" key="10">
    <source>
        <dbReference type="SAM" id="SignalP"/>
    </source>
</evidence>
<dbReference type="Proteomes" id="UP001165065">
    <property type="component" value="Unassembled WGS sequence"/>
</dbReference>